<dbReference type="AlphaFoldDB" id="A0A401WGI8"/>
<sequence length="394" mass="44137">MDIAAESARLKTAVPSVYLDQWVWVRLTLAAGGTPRDPADTQVLDAVRQAAEAGVVFPLSATHYHETTRITHPRQRADLARTMVSISHCRTLCSERILLRDQFLEAMHMSFGKPTFRRTPPQSLGIGAGWAFTGKRLQLQLRRSTEVVDPATLPEGMAEGFRRATQYAEYQLLAGPQDSDLPHLRQLGYQPEKLEEARQGRLGWETFYADLLADDPISAAELRVRVQAREIIHEHLKLLNDLCAEYRMDLLQATGAGPERRKASRRRMTAFVDLVPSVRVAVDVKTHRFRNAAKEWDLNTVHDIDAVSLAVPYCHVVVPDREIADLLGRSKAGPRNGTHVLRGLRDLPDLLADLARTAATSHHRVSDEDWVRQGEEFCMTMEDLQRHGTAPAGG</sequence>
<protein>
    <submittedName>
        <fullName evidence="1">Uncharacterized protein</fullName>
    </submittedName>
</protein>
<accession>A0A401WGI8</accession>
<organism evidence="1 2">
    <name type="scientific">Streptomyces paromomycinus</name>
    <name type="common">Streptomyces rimosus subsp. paromomycinus</name>
    <dbReference type="NCBI Taxonomy" id="92743"/>
    <lineage>
        <taxon>Bacteria</taxon>
        <taxon>Bacillati</taxon>
        <taxon>Actinomycetota</taxon>
        <taxon>Actinomycetes</taxon>
        <taxon>Kitasatosporales</taxon>
        <taxon>Streptomycetaceae</taxon>
        <taxon>Streptomyces</taxon>
    </lineage>
</organism>
<dbReference type="EMBL" id="BHZD01000001">
    <property type="protein sequence ID" value="GCD48423.1"/>
    <property type="molecule type" value="Genomic_DNA"/>
</dbReference>
<gene>
    <name evidence="1" type="ORF">GKJPGBOP_08221</name>
</gene>
<evidence type="ECO:0000313" key="2">
    <source>
        <dbReference type="Proteomes" id="UP000286746"/>
    </source>
</evidence>
<proteinExistence type="predicted"/>
<evidence type="ECO:0000313" key="1">
    <source>
        <dbReference type="EMBL" id="GCD48423.1"/>
    </source>
</evidence>
<dbReference type="RefSeq" id="WP_125058340.1">
    <property type="nucleotide sequence ID" value="NZ_BHZD01000001.1"/>
</dbReference>
<name>A0A401WGI8_STREY</name>
<dbReference type="Proteomes" id="UP000286746">
    <property type="component" value="Unassembled WGS sequence"/>
</dbReference>
<reference evidence="1 2" key="1">
    <citation type="submission" date="2018-11" db="EMBL/GenBank/DDBJ databases">
        <title>Whole genome sequence of Streptomyces paromomycinus NBRC 15454(T).</title>
        <authorList>
            <person name="Komaki H."/>
            <person name="Tamura T."/>
        </authorList>
    </citation>
    <scope>NUCLEOTIDE SEQUENCE [LARGE SCALE GENOMIC DNA]</scope>
    <source>
        <strain evidence="1 2">NBRC 15454</strain>
    </source>
</reference>
<comment type="caution">
    <text evidence="1">The sequence shown here is derived from an EMBL/GenBank/DDBJ whole genome shotgun (WGS) entry which is preliminary data.</text>
</comment>
<keyword evidence="2" id="KW-1185">Reference proteome</keyword>